<accession>A0ACA9R5U8</accession>
<proteinExistence type="predicted"/>
<sequence>VENVSVNHHESNCSISLLLNLKHVVISTLLTDYTKPTMFTESIEPLMLTKFTEPIINIESIEFTKSNKSTNTESTESIVFVEPTTSAFVPIVSIESDEISISTTKSTKSIYKRTESKATSRRIKSNTISKNPK</sequence>
<name>A0ACA9R5U8_9GLOM</name>
<protein>
    <submittedName>
        <fullName evidence="1">31029_t:CDS:1</fullName>
    </submittedName>
</protein>
<evidence type="ECO:0000313" key="2">
    <source>
        <dbReference type="Proteomes" id="UP000789920"/>
    </source>
</evidence>
<gene>
    <name evidence="1" type="ORF">RPERSI_LOCUS17101</name>
</gene>
<comment type="caution">
    <text evidence="1">The sequence shown here is derived from an EMBL/GenBank/DDBJ whole genome shotgun (WGS) entry which is preliminary data.</text>
</comment>
<dbReference type="EMBL" id="CAJVQC010043358">
    <property type="protein sequence ID" value="CAG8777346.1"/>
    <property type="molecule type" value="Genomic_DNA"/>
</dbReference>
<dbReference type="Proteomes" id="UP000789920">
    <property type="component" value="Unassembled WGS sequence"/>
</dbReference>
<keyword evidence="2" id="KW-1185">Reference proteome</keyword>
<feature type="non-terminal residue" evidence="1">
    <location>
        <position position="1"/>
    </location>
</feature>
<reference evidence="1" key="1">
    <citation type="submission" date="2021-06" db="EMBL/GenBank/DDBJ databases">
        <authorList>
            <person name="Kallberg Y."/>
            <person name="Tangrot J."/>
            <person name="Rosling A."/>
        </authorList>
    </citation>
    <scope>NUCLEOTIDE SEQUENCE</scope>
    <source>
        <strain evidence="1">MA461A</strain>
    </source>
</reference>
<evidence type="ECO:0000313" key="1">
    <source>
        <dbReference type="EMBL" id="CAG8777346.1"/>
    </source>
</evidence>
<organism evidence="1 2">
    <name type="scientific">Racocetra persica</name>
    <dbReference type="NCBI Taxonomy" id="160502"/>
    <lineage>
        <taxon>Eukaryota</taxon>
        <taxon>Fungi</taxon>
        <taxon>Fungi incertae sedis</taxon>
        <taxon>Mucoromycota</taxon>
        <taxon>Glomeromycotina</taxon>
        <taxon>Glomeromycetes</taxon>
        <taxon>Diversisporales</taxon>
        <taxon>Gigasporaceae</taxon>
        <taxon>Racocetra</taxon>
    </lineage>
</organism>